<evidence type="ECO:0000313" key="2">
    <source>
        <dbReference type="EMBL" id="WTZ12839.1"/>
    </source>
</evidence>
<evidence type="ECO:0000256" key="1">
    <source>
        <dbReference type="SAM" id="MobiDB-lite"/>
    </source>
</evidence>
<proteinExistence type="predicted"/>
<feature type="region of interest" description="Disordered" evidence="1">
    <location>
        <begin position="39"/>
        <end position="65"/>
    </location>
</feature>
<dbReference type="AlphaFoldDB" id="A0AAU3I8V1"/>
<organism evidence="2">
    <name type="scientific">Streptomyces sp. NBC_01393</name>
    <dbReference type="NCBI Taxonomy" id="2903851"/>
    <lineage>
        <taxon>Bacteria</taxon>
        <taxon>Bacillati</taxon>
        <taxon>Actinomycetota</taxon>
        <taxon>Actinomycetes</taxon>
        <taxon>Kitasatosporales</taxon>
        <taxon>Streptomycetaceae</taxon>
        <taxon>Streptomyces</taxon>
    </lineage>
</organism>
<evidence type="ECO:0008006" key="3">
    <source>
        <dbReference type="Google" id="ProtNLM"/>
    </source>
</evidence>
<dbReference type="EMBL" id="CP109546">
    <property type="protein sequence ID" value="WTZ12839.1"/>
    <property type="molecule type" value="Genomic_DNA"/>
</dbReference>
<protein>
    <recommendedName>
        <fullName evidence="3">Gas vesicle protein</fullName>
    </recommendedName>
</protein>
<gene>
    <name evidence="2" type="ORF">OG699_35635</name>
</gene>
<accession>A0AAU3I8V1</accession>
<reference evidence="2" key="1">
    <citation type="submission" date="2022-10" db="EMBL/GenBank/DDBJ databases">
        <title>The complete genomes of actinobacterial strains from the NBC collection.</title>
        <authorList>
            <person name="Joergensen T.S."/>
            <person name="Alvarez Arevalo M."/>
            <person name="Sterndorff E.B."/>
            <person name="Faurdal D."/>
            <person name="Vuksanovic O."/>
            <person name="Mourched A.-S."/>
            <person name="Charusanti P."/>
            <person name="Shaw S."/>
            <person name="Blin K."/>
            <person name="Weber T."/>
        </authorList>
    </citation>
    <scope>NUCLEOTIDE SEQUENCE</scope>
    <source>
        <strain evidence="2">NBC_01393</strain>
    </source>
</reference>
<name>A0AAU3I8V1_9ACTN</name>
<sequence length="65" mass="6421">MTGDGVYVYAIIRAGGPLPVPGYEASLRLGEAVSAALEGRATEAGPASSPSAHPQGRAVTSGPEV</sequence>